<evidence type="ECO:0000313" key="2">
    <source>
        <dbReference type="EMBL" id="KAB7500420.1"/>
    </source>
</evidence>
<sequence length="454" mass="53315">METLSSMEMQDYWNEYRTVRGRISELRGSHSEDDNRSHDDDSDDTFLETVLPDRLREDREVSEAELANSRIYTTLTERQKSQLLRRAEERNNTLRQKRLNNKTKTQKPDLWSVFSGTDNSSTGTRSHHSFIMSPSSLSPTSPPSSSLHHLDLPLEVAKSRNPEVRSSKRILSRRHSPPDDINRYYYPPEDQENTNRIYRPSSLDMLSDGHTMKDVARVNKEVSVRRQRSYAKELPRDVKYYYANKGQYELNHRLYQGEEDQILVPEVLGLHYKQIGSLHIPHCKIKEKQDVFQQHLLYQEQERNGSSTIRRSQSIKYSPRDPFDHSEERENHLKTNYPPVITYEGSQTDSPKQKSSTDLGFRIFPNEKDDMFPDIVMEVGRSGQTKIEWLHESDQEKLRTLSLLELDILFSEFNIQHGWRKRNKRKKIKEGRQSGSMVVRLPAYLFNRMLKLSG</sequence>
<organism evidence="2 3">
    <name type="scientific">Armadillidium nasatum</name>
    <dbReference type="NCBI Taxonomy" id="96803"/>
    <lineage>
        <taxon>Eukaryota</taxon>
        <taxon>Metazoa</taxon>
        <taxon>Ecdysozoa</taxon>
        <taxon>Arthropoda</taxon>
        <taxon>Crustacea</taxon>
        <taxon>Multicrustacea</taxon>
        <taxon>Malacostraca</taxon>
        <taxon>Eumalacostraca</taxon>
        <taxon>Peracarida</taxon>
        <taxon>Isopoda</taxon>
        <taxon>Oniscidea</taxon>
        <taxon>Crinocheta</taxon>
        <taxon>Armadillidiidae</taxon>
        <taxon>Armadillidium</taxon>
    </lineage>
</organism>
<feature type="region of interest" description="Disordered" evidence="1">
    <location>
        <begin position="82"/>
        <end position="194"/>
    </location>
</feature>
<feature type="compositionally biased region" description="Basic and acidic residues" evidence="1">
    <location>
        <begin position="318"/>
        <end position="333"/>
    </location>
</feature>
<feature type="compositionally biased region" description="Polar residues" evidence="1">
    <location>
        <begin position="304"/>
        <end position="316"/>
    </location>
</feature>
<dbReference type="OrthoDB" id="6345076at2759"/>
<feature type="region of interest" description="Disordered" evidence="1">
    <location>
        <begin position="302"/>
        <end position="358"/>
    </location>
</feature>
<feature type="compositionally biased region" description="Polar residues" evidence="1">
    <location>
        <begin position="114"/>
        <end position="124"/>
    </location>
</feature>
<keyword evidence="3" id="KW-1185">Reference proteome</keyword>
<gene>
    <name evidence="2" type="ORF">Anas_07083</name>
</gene>
<accession>A0A5N5T631</accession>
<feature type="compositionally biased region" description="Basic and acidic residues" evidence="1">
    <location>
        <begin position="82"/>
        <end position="92"/>
    </location>
</feature>
<feature type="compositionally biased region" description="Basic and acidic residues" evidence="1">
    <location>
        <begin position="148"/>
        <end position="166"/>
    </location>
</feature>
<feature type="compositionally biased region" description="Polar residues" evidence="1">
    <location>
        <begin position="344"/>
        <end position="358"/>
    </location>
</feature>
<comment type="caution">
    <text evidence="2">The sequence shown here is derived from an EMBL/GenBank/DDBJ whole genome shotgun (WGS) entry which is preliminary data.</text>
</comment>
<feature type="compositionally biased region" description="Low complexity" evidence="1">
    <location>
        <begin position="129"/>
        <end position="147"/>
    </location>
</feature>
<reference evidence="2 3" key="1">
    <citation type="journal article" date="2019" name="PLoS Biol.">
        <title>Sex chromosomes control vertical transmission of feminizing Wolbachia symbionts in an isopod.</title>
        <authorList>
            <person name="Becking T."/>
            <person name="Chebbi M.A."/>
            <person name="Giraud I."/>
            <person name="Moumen B."/>
            <person name="Laverre T."/>
            <person name="Caubet Y."/>
            <person name="Peccoud J."/>
            <person name="Gilbert C."/>
            <person name="Cordaux R."/>
        </authorList>
    </citation>
    <scope>NUCLEOTIDE SEQUENCE [LARGE SCALE GENOMIC DNA]</scope>
    <source>
        <strain evidence="2">ANa2</strain>
        <tissue evidence="2">Whole body excluding digestive tract and cuticle</tissue>
    </source>
</reference>
<dbReference type="AlphaFoldDB" id="A0A5N5T631"/>
<name>A0A5N5T631_9CRUS</name>
<dbReference type="EMBL" id="SEYY01013999">
    <property type="protein sequence ID" value="KAB7500420.1"/>
    <property type="molecule type" value="Genomic_DNA"/>
</dbReference>
<evidence type="ECO:0000313" key="3">
    <source>
        <dbReference type="Proteomes" id="UP000326759"/>
    </source>
</evidence>
<feature type="compositionally biased region" description="Basic and acidic residues" evidence="1">
    <location>
        <begin position="27"/>
        <end position="39"/>
    </location>
</feature>
<feature type="region of interest" description="Disordered" evidence="1">
    <location>
        <begin position="27"/>
        <end position="46"/>
    </location>
</feature>
<proteinExistence type="predicted"/>
<feature type="compositionally biased region" description="Basic residues" evidence="1">
    <location>
        <begin position="95"/>
        <end position="105"/>
    </location>
</feature>
<evidence type="ECO:0000256" key="1">
    <source>
        <dbReference type="SAM" id="MobiDB-lite"/>
    </source>
</evidence>
<protein>
    <submittedName>
        <fullName evidence="2">Uncharacterized protein</fullName>
    </submittedName>
</protein>
<dbReference type="Proteomes" id="UP000326759">
    <property type="component" value="Unassembled WGS sequence"/>
</dbReference>